<comment type="caution">
    <text evidence="2">The sequence shown here is derived from an EMBL/GenBank/DDBJ whole genome shotgun (WGS) entry which is preliminary data.</text>
</comment>
<dbReference type="InterPro" id="IPR050276">
    <property type="entry name" value="MshD_Acetyltransferase"/>
</dbReference>
<reference evidence="2 3" key="1">
    <citation type="submission" date="2020-12" db="EMBL/GenBank/DDBJ databases">
        <title>Vagococcus allomyrinae sp. nov. and Enterococcus lavae sp. nov., isolated from the larvae of Allomyrina dichotoma.</title>
        <authorList>
            <person name="Lee S.D."/>
        </authorList>
    </citation>
    <scope>NUCLEOTIDE SEQUENCE [LARGE SCALE GENOMIC DNA]</scope>
    <source>
        <strain evidence="2 3">BWM-S5</strain>
    </source>
</reference>
<dbReference type="InterPro" id="IPR000182">
    <property type="entry name" value="GNAT_dom"/>
</dbReference>
<organism evidence="2 3">
    <name type="scientific">Enterococcus larvae</name>
    <dbReference type="NCBI Taxonomy" id="2794352"/>
    <lineage>
        <taxon>Bacteria</taxon>
        <taxon>Bacillati</taxon>
        <taxon>Bacillota</taxon>
        <taxon>Bacilli</taxon>
        <taxon>Lactobacillales</taxon>
        <taxon>Enterococcaceae</taxon>
        <taxon>Enterococcus</taxon>
    </lineage>
</organism>
<dbReference type="GO" id="GO:0005840">
    <property type="term" value="C:ribosome"/>
    <property type="evidence" value="ECO:0007669"/>
    <property type="project" value="UniProtKB-KW"/>
</dbReference>
<dbReference type="CDD" id="cd04301">
    <property type="entry name" value="NAT_SF"/>
    <property type="match status" value="1"/>
</dbReference>
<evidence type="ECO:0000313" key="2">
    <source>
        <dbReference type="EMBL" id="MBP1044759.1"/>
    </source>
</evidence>
<sequence length="185" mass="20769">MRTTLKKFDSIRKLFGKKKTRTSYTERSVTVGEDTYLLREITPDDIKDLLSIEREVYAGELPWTRSAFLSELHSTNPHLYILAEKEGKTIGFVGCRIIDFDGHITNVAVAANSQGKGLGTFLLNEAFAFAKAQSCTRMSLEVRLSNKHAQSVYRKAGFISSKITSAYYDDGEDALEMIKPLDDSK</sequence>
<evidence type="ECO:0000259" key="1">
    <source>
        <dbReference type="PROSITE" id="PS51186"/>
    </source>
</evidence>
<gene>
    <name evidence="2" type="primary">rimI</name>
    <name evidence="2" type="ORF">I6N96_00595</name>
</gene>
<feature type="domain" description="N-acetyltransferase" evidence="1">
    <location>
        <begin position="36"/>
        <end position="182"/>
    </location>
</feature>
<dbReference type="InterPro" id="IPR006464">
    <property type="entry name" value="AcTrfase_RimI/Ard1"/>
</dbReference>
<dbReference type="Pfam" id="PF00583">
    <property type="entry name" value="Acetyltransf_1"/>
    <property type="match status" value="1"/>
</dbReference>
<dbReference type="SUPFAM" id="SSF55729">
    <property type="entry name" value="Acyl-CoA N-acyltransferases (Nat)"/>
    <property type="match status" value="1"/>
</dbReference>
<dbReference type="PANTHER" id="PTHR43617">
    <property type="entry name" value="L-AMINO ACID N-ACETYLTRANSFERASE"/>
    <property type="match status" value="1"/>
</dbReference>
<keyword evidence="3" id="KW-1185">Reference proteome</keyword>
<keyword evidence="2" id="KW-0689">Ribosomal protein</keyword>
<dbReference type="NCBIfam" id="TIGR01575">
    <property type="entry name" value="rimI"/>
    <property type="match status" value="1"/>
</dbReference>
<dbReference type="PROSITE" id="PS51186">
    <property type="entry name" value="GNAT"/>
    <property type="match status" value="1"/>
</dbReference>
<dbReference type="PANTHER" id="PTHR43617:SF20">
    <property type="entry name" value="N-ALPHA-ACETYLTRANSFERASE RIMI"/>
    <property type="match status" value="1"/>
</dbReference>
<name>A0ABS4CDX1_9ENTE</name>
<dbReference type="InterPro" id="IPR016181">
    <property type="entry name" value="Acyl_CoA_acyltransferase"/>
</dbReference>
<protein>
    <submittedName>
        <fullName evidence="2">Ribosomal protein S18-alanine N-acetyltransferase</fullName>
    </submittedName>
</protein>
<dbReference type="Proteomes" id="UP000673375">
    <property type="component" value="Unassembled WGS sequence"/>
</dbReference>
<evidence type="ECO:0000313" key="3">
    <source>
        <dbReference type="Proteomes" id="UP000673375"/>
    </source>
</evidence>
<keyword evidence="2" id="KW-0687">Ribonucleoprotein</keyword>
<dbReference type="Gene3D" id="3.40.630.30">
    <property type="match status" value="1"/>
</dbReference>
<accession>A0ABS4CDX1</accession>
<proteinExistence type="predicted"/>
<dbReference type="EMBL" id="JAEDXU010000001">
    <property type="protein sequence ID" value="MBP1044759.1"/>
    <property type="molecule type" value="Genomic_DNA"/>
</dbReference>